<comment type="caution">
    <text evidence="6">The sequence shown here is derived from an EMBL/GenBank/DDBJ whole genome shotgun (WGS) entry which is preliminary data.</text>
</comment>
<dbReference type="PANTHER" id="PTHR30146">
    <property type="entry name" value="LACI-RELATED TRANSCRIPTIONAL REPRESSOR"/>
    <property type="match status" value="1"/>
</dbReference>
<dbReference type="InterPro" id="IPR010982">
    <property type="entry name" value="Lambda_DNA-bd_dom_sf"/>
</dbReference>
<keyword evidence="2" id="KW-0238">DNA-binding</keyword>
<protein>
    <submittedName>
        <fullName evidence="6">LacI family transcriptional regulator</fullName>
    </submittedName>
</protein>
<dbReference type="Pfam" id="PF13377">
    <property type="entry name" value="Peripla_BP_3"/>
    <property type="match status" value="1"/>
</dbReference>
<keyword evidence="3" id="KW-0804">Transcription</keyword>
<feature type="compositionally biased region" description="Basic and acidic residues" evidence="4">
    <location>
        <begin position="14"/>
        <end position="27"/>
    </location>
</feature>
<accession>A0A9X1NQ10</accession>
<dbReference type="EMBL" id="JAJOMB010000047">
    <property type="protein sequence ID" value="MCD5317181.1"/>
    <property type="molecule type" value="Genomic_DNA"/>
</dbReference>
<dbReference type="Proteomes" id="UP001138997">
    <property type="component" value="Unassembled WGS sequence"/>
</dbReference>
<dbReference type="GO" id="GO:0003700">
    <property type="term" value="F:DNA-binding transcription factor activity"/>
    <property type="evidence" value="ECO:0007669"/>
    <property type="project" value="TreeGrafter"/>
</dbReference>
<dbReference type="Pfam" id="PF00356">
    <property type="entry name" value="LacI"/>
    <property type="match status" value="1"/>
</dbReference>
<dbReference type="SUPFAM" id="SSF47413">
    <property type="entry name" value="lambda repressor-like DNA-binding domains"/>
    <property type="match status" value="1"/>
</dbReference>
<feature type="region of interest" description="Disordered" evidence="4">
    <location>
        <begin position="1"/>
        <end position="31"/>
    </location>
</feature>
<evidence type="ECO:0000313" key="7">
    <source>
        <dbReference type="Proteomes" id="UP001138997"/>
    </source>
</evidence>
<dbReference type="Gene3D" id="3.40.50.2300">
    <property type="match status" value="2"/>
</dbReference>
<evidence type="ECO:0000256" key="3">
    <source>
        <dbReference type="ARBA" id="ARBA00023163"/>
    </source>
</evidence>
<reference evidence="6" key="1">
    <citation type="submission" date="2021-11" db="EMBL/GenBank/DDBJ databases">
        <title>Streptomyces corallinus and Kineosporia corallina sp. nov., two new coral-derived marine actinobacteria.</title>
        <authorList>
            <person name="Buangrab K."/>
            <person name="Sutthacheep M."/>
            <person name="Yeemin T."/>
            <person name="Harunari E."/>
            <person name="Igarashi Y."/>
            <person name="Sripreechasak P."/>
            <person name="Kanchanasin P."/>
            <person name="Tanasupawat S."/>
            <person name="Phongsopitanun W."/>
        </authorList>
    </citation>
    <scope>NUCLEOTIDE SEQUENCE</scope>
    <source>
        <strain evidence="6">JCM 31032</strain>
    </source>
</reference>
<dbReference type="RefSeq" id="WP_231450033.1">
    <property type="nucleotide sequence ID" value="NZ_JAJOMB010000047.1"/>
</dbReference>
<proteinExistence type="predicted"/>
<dbReference type="Gene3D" id="1.10.260.40">
    <property type="entry name" value="lambda repressor-like DNA-binding domains"/>
    <property type="match status" value="1"/>
</dbReference>
<dbReference type="SUPFAM" id="SSF53822">
    <property type="entry name" value="Periplasmic binding protein-like I"/>
    <property type="match status" value="1"/>
</dbReference>
<dbReference type="InterPro" id="IPR000843">
    <property type="entry name" value="HTH_LacI"/>
</dbReference>
<evidence type="ECO:0000256" key="2">
    <source>
        <dbReference type="ARBA" id="ARBA00023125"/>
    </source>
</evidence>
<keyword evidence="1" id="KW-0805">Transcription regulation</keyword>
<dbReference type="PROSITE" id="PS50932">
    <property type="entry name" value="HTH_LACI_2"/>
    <property type="match status" value="1"/>
</dbReference>
<evidence type="ECO:0000313" key="6">
    <source>
        <dbReference type="EMBL" id="MCD5317181.1"/>
    </source>
</evidence>
<dbReference type="CDD" id="cd01392">
    <property type="entry name" value="HTH_LacI"/>
    <property type="match status" value="1"/>
</dbReference>
<gene>
    <name evidence="6" type="ORF">LR394_40450</name>
</gene>
<evidence type="ECO:0000259" key="5">
    <source>
        <dbReference type="PROSITE" id="PS50932"/>
    </source>
</evidence>
<dbReference type="SMART" id="SM00354">
    <property type="entry name" value="HTH_LACI"/>
    <property type="match status" value="1"/>
</dbReference>
<name>A0A9X1NQ10_9ACTN</name>
<sequence>MDAKVSASVGAEALSDRPERDSGEPGRKGPTLTAVARAAGVSIATVSKVINGRVGVGDGTRARVQAVIHELGYVSPVGKRAGQNPAPGPAVSEVSIEIVVDPLSVSNPYLTLVLVGAMQAAAENGVALVLRSIEAVVDRSPRTWAGQVAQIGRGGVIEVTSAYSAAREAALDAQGLPMVLIDPVDVPRDSTWSIGATNWAGAYAATQHLLGLGHRRIQYLGGPGRARCDVVRAHGWAAAMSEAGLRADLDSVPHGSYTFEHGLAAATQLLGEPPHRRPTAIFAGSDPCAIGALEAARRLGLSVPGDLSVVGFDDSLLAATSTPPLTTVHQPISDMGRTAVTTLLRRIRGEDMATKRIELATRLVVRDTTAAPVHAPGS</sequence>
<dbReference type="GO" id="GO:0000976">
    <property type="term" value="F:transcription cis-regulatory region binding"/>
    <property type="evidence" value="ECO:0007669"/>
    <property type="project" value="TreeGrafter"/>
</dbReference>
<evidence type="ECO:0000256" key="4">
    <source>
        <dbReference type="SAM" id="MobiDB-lite"/>
    </source>
</evidence>
<organism evidence="6 7">
    <name type="scientific">Kineosporia babensis</name>
    <dbReference type="NCBI Taxonomy" id="499548"/>
    <lineage>
        <taxon>Bacteria</taxon>
        <taxon>Bacillati</taxon>
        <taxon>Actinomycetota</taxon>
        <taxon>Actinomycetes</taxon>
        <taxon>Kineosporiales</taxon>
        <taxon>Kineosporiaceae</taxon>
        <taxon>Kineosporia</taxon>
    </lineage>
</organism>
<dbReference type="InterPro" id="IPR028082">
    <property type="entry name" value="Peripla_BP_I"/>
</dbReference>
<dbReference type="AlphaFoldDB" id="A0A9X1NQ10"/>
<dbReference type="PANTHER" id="PTHR30146:SF153">
    <property type="entry name" value="LACTOSE OPERON REPRESSOR"/>
    <property type="match status" value="1"/>
</dbReference>
<dbReference type="InterPro" id="IPR046335">
    <property type="entry name" value="LacI/GalR-like_sensor"/>
</dbReference>
<feature type="domain" description="HTH lacI-type" evidence="5">
    <location>
        <begin position="30"/>
        <end position="74"/>
    </location>
</feature>
<keyword evidence="7" id="KW-1185">Reference proteome</keyword>
<evidence type="ECO:0000256" key="1">
    <source>
        <dbReference type="ARBA" id="ARBA00023015"/>
    </source>
</evidence>